<evidence type="ECO:0000313" key="1">
    <source>
        <dbReference type="EMBL" id="TKA11389.1"/>
    </source>
</evidence>
<protein>
    <recommendedName>
        <fullName evidence="3">Lipoprotein</fullName>
    </recommendedName>
</protein>
<proteinExistence type="predicted"/>
<dbReference type="Proteomes" id="UP000305778">
    <property type="component" value="Unassembled WGS sequence"/>
</dbReference>
<keyword evidence="2" id="KW-1185">Reference proteome</keyword>
<comment type="caution">
    <text evidence="1">The sequence shown here is derived from an EMBL/GenBank/DDBJ whole genome shotgun (WGS) entry which is preliminary data.</text>
</comment>
<organism evidence="1 2">
    <name type="scientific">Actinacidiphila oryziradicis</name>
    <dbReference type="NCBI Taxonomy" id="2571141"/>
    <lineage>
        <taxon>Bacteria</taxon>
        <taxon>Bacillati</taxon>
        <taxon>Actinomycetota</taxon>
        <taxon>Actinomycetes</taxon>
        <taxon>Kitasatosporales</taxon>
        <taxon>Streptomycetaceae</taxon>
        <taxon>Actinacidiphila</taxon>
    </lineage>
</organism>
<name>A0A4V5N0B6_9ACTN</name>
<evidence type="ECO:0008006" key="3">
    <source>
        <dbReference type="Google" id="ProtNLM"/>
    </source>
</evidence>
<reference evidence="1 2" key="1">
    <citation type="submission" date="2019-04" db="EMBL/GenBank/DDBJ databases">
        <title>Streptomyces oryziradicis sp. nov., a novel actinomycete isolated from rhizosphere soil of rice (Oryza sativa L.).</title>
        <authorList>
            <person name="Li C."/>
        </authorList>
    </citation>
    <scope>NUCLEOTIDE SEQUENCE [LARGE SCALE GENOMIC DNA]</scope>
    <source>
        <strain evidence="1 2">NEAU-C40</strain>
    </source>
</reference>
<sequence>MHHTRTAALPAAGAVLLLAGCGTSPRPNAPAAGSPAATQGTAASTPLDASAALKAISTTVTTARLTGVVTAENDGNHLLGRPNQYTSKVTFADSRISKADTAYFKKGDVELGGGVEVFTSQADAEARAKYIQAVTKSIPALVEYDYVHGATVVRVSQLLTPTQAGEYKTAAAKLG</sequence>
<dbReference type="PROSITE" id="PS51257">
    <property type="entry name" value="PROKAR_LIPOPROTEIN"/>
    <property type="match status" value="1"/>
</dbReference>
<dbReference type="AlphaFoldDB" id="A0A4V5N0B6"/>
<evidence type="ECO:0000313" key="2">
    <source>
        <dbReference type="Proteomes" id="UP000305778"/>
    </source>
</evidence>
<dbReference type="OrthoDB" id="3629459at2"/>
<dbReference type="EMBL" id="SUMC01000008">
    <property type="protein sequence ID" value="TKA11389.1"/>
    <property type="molecule type" value="Genomic_DNA"/>
</dbReference>
<dbReference type="RefSeq" id="WP_136723340.1">
    <property type="nucleotide sequence ID" value="NZ_SUMC01000008.1"/>
</dbReference>
<gene>
    <name evidence="1" type="ORF">FCI23_11120</name>
</gene>
<accession>A0A4V5N0B6</accession>